<dbReference type="Proteomes" id="UP000676967">
    <property type="component" value="Chromosome"/>
</dbReference>
<organism evidence="4 5">
    <name type="scientific">Actinoplanes ianthinogenes</name>
    <dbReference type="NCBI Taxonomy" id="122358"/>
    <lineage>
        <taxon>Bacteria</taxon>
        <taxon>Bacillati</taxon>
        <taxon>Actinomycetota</taxon>
        <taxon>Actinomycetes</taxon>
        <taxon>Micromonosporales</taxon>
        <taxon>Micromonosporaceae</taxon>
        <taxon>Actinoplanes</taxon>
    </lineage>
</organism>
<dbReference type="Pfam" id="PF01841">
    <property type="entry name" value="Transglut_core"/>
    <property type="match status" value="1"/>
</dbReference>
<dbReference type="Pfam" id="PF13559">
    <property type="entry name" value="DUF4129"/>
    <property type="match status" value="1"/>
</dbReference>
<dbReference type="InterPro" id="IPR002931">
    <property type="entry name" value="Transglutaminase-like"/>
</dbReference>
<evidence type="ECO:0000259" key="3">
    <source>
        <dbReference type="SMART" id="SM00460"/>
    </source>
</evidence>
<dbReference type="InterPro" id="IPR038765">
    <property type="entry name" value="Papain-like_cys_pep_sf"/>
</dbReference>
<feature type="transmembrane region" description="Helical" evidence="2">
    <location>
        <begin position="165"/>
        <end position="184"/>
    </location>
</feature>
<evidence type="ECO:0000313" key="4">
    <source>
        <dbReference type="EMBL" id="BCJ45420.1"/>
    </source>
</evidence>
<proteinExistence type="predicted"/>
<dbReference type="PANTHER" id="PTHR42736:SF1">
    <property type="entry name" value="PROTEIN-GLUTAMINE GAMMA-GLUTAMYLTRANSFERASE"/>
    <property type="match status" value="1"/>
</dbReference>
<dbReference type="Pfam" id="PF11992">
    <property type="entry name" value="TgpA_N"/>
    <property type="match status" value="1"/>
</dbReference>
<dbReference type="SUPFAM" id="SSF54001">
    <property type="entry name" value="Cysteine proteinases"/>
    <property type="match status" value="1"/>
</dbReference>
<dbReference type="InterPro" id="IPR052901">
    <property type="entry name" value="Bact_TGase-like"/>
</dbReference>
<keyword evidence="5" id="KW-1185">Reference proteome</keyword>
<protein>
    <submittedName>
        <fullName evidence="4">Transglutaminase</fullName>
    </submittedName>
</protein>
<feature type="transmembrane region" description="Helical" evidence="2">
    <location>
        <begin position="56"/>
        <end position="75"/>
    </location>
</feature>
<feature type="transmembrane region" description="Helical" evidence="2">
    <location>
        <begin position="216"/>
        <end position="239"/>
    </location>
</feature>
<feature type="transmembrane region" description="Helical" evidence="2">
    <location>
        <begin position="611"/>
        <end position="632"/>
    </location>
</feature>
<keyword evidence="2" id="KW-0812">Transmembrane</keyword>
<reference evidence="4 5" key="1">
    <citation type="submission" date="2020-08" db="EMBL/GenBank/DDBJ databases">
        <title>Whole genome shotgun sequence of Actinoplanes ianthinogenes NBRC 13996.</title>
        <authorList>
            <person name="Komaki H."/>
            <person name="Tamura T."/>
        </authorList>
    </citation>
    <scope>NUCLEOTIDE SEQUENCE [LARGE SCALE GENOMIC DNA]</scope>
    <source>
        <strain evidence="4 5">NBRC 13996</strain>
    </source>
</reference>
<feature type="transmembrane region" description="Helical" evidence="2">
    <location>
        <begin position="31"/>
        <end position="49"/>
    </location>
</feature>
<keyword evidence="2" id="KW-1133">Transmembrane helix</keyword>
<feature type="region of interest" description="Disordered" evidence="1">
    <location>
        <begin position="546"/>
        <end position="605"/>
    </location>
</feature>
<dbReference type="Gene3D" id="3.10.620.30">
    <property type="match status" value="1"/>
</dbReference>
<feature type="transmembrane region" description="Helical" evidence="2">
    <location>
        <begin position="142"/>
        <end position="159"/>
    </location>
</feature>
<feature type="compositionally biased region" description="Low complexity" evidence="1">
    <location>
        <begin position="561"/>
        <end position="582"/>
    </location>
</feature>
<evidence type="ECO:0000256" key="1">
    <source>
        <dbReference type="SAM" id="MobiDB-lite"/>
    </source>
</evidence>
<dbReference type="PANTHER" id="PTHR42736">
    <property type="entry name" value="PROTEIN-GLUTAMINE GAMMA-GLUTAMYLTRANSFERASE"/>
    <property type="match status" value="1"/>
</dbReference>
<evidence type="ECO:0000256" key="2">
    <source>
        <dbReference type="SAM" id="Phobius"/>
    </source>
</evidence>
<accession>A0ABN6CK79</accession>
<feature type="domain" description="Transglutaminase-like" evidence="3">
    <location>
        <begin position="473"/>
        <end position="542"/>
    </location>
</feature>
<sequence>MTGRRRLGLVAAGATLLAAAPLSTIFDSWTWLLQVLLVVIMVAGSAVLTRTLRFPSWAQALGMVVALVVTLTWIFPSGHELLVPMPASFAHFADLIQQAGQDTRQYAVPVPDRDGLLFVTAAGIGAVAVVVDLLTAVFRRPALAGLPMLAIYSIPVAVYPDSVPVAPFVIGACGYLWLLVADNVDRVRRFGRRFTGDGRDVDVWEPSPLAAAGRRLGLVGVVVAVLLPLVVPTVTGGLLSQLTQSGNGVGGGLGKGGGGRINLYAALSGQLNRSDTVTLLKVRTTEKEPFYLRFGVAEQLTEEGSGGQPPNGNTLDKGSLPNPSAGSSVSFQQYHADIEITDQLKQTMAPIYSYPVSIGGLSGTWAFDPNQQVLYSNRVTTNKQKYSIDYLRPDYSPSQLRQAEPTPENSNLQQLTQVPSNAYVEQKVRQLTRGKTTDYDKVRAIYDSFSKKNGYSYAVTTTSTPNMPAIESFLRNKQGYCQQYATAMAWMVRAAGIPARVAFGFTRGSKDNDWYVITNRNAHAWTEVYLQGFGWIPFDATPSTGVTGSARSDWAPDTDRTSTPTTTASSSAAPGTNASAAPGQTQKPERGGTDGSNPTLAGGSAPDQDNWTGLLIAIAVFTVLALLLVPAVRRVLLRRQRHHATIGPPPATPEPGTAGAVTGLVVTSDTARARADAHAAWDELIDTMVDYRIAIDPTETPRVTAQRLVHEGVLGAEPATAAELLGTAEERARYAREPMHGAELNSALKQVRAGLSHSATARIRMRAVLLPPSITLSWRLGMAEAGTRTMEAATRVRDGLARFNPRRLLNRAR</sequence>
<feature type="transmembrane region" description="Helical" evidence="2">
    <location>
        <begin position="115"/>
        <end position="135"/>
    </location>
</feature>
<keyword evidence="2" id="KW-0472">Membrane</keyword>
<evidence type="ECO:0000313" key="5">
    <source>
        <dbReference type="Proteomes" id="UP000676967"/>
    </source>
</evidence>
<dbReference type="InterPro" id="IPR025403">
    <property type="entry name" value="TgpA-like_C"/>
</dbReference>
<feature type="compositionally biased region" description="Polar residues" evidence="1">
    <location>
        <begin position="310"/>
        <end position="328"/>
    </location>
</feature>
<dbReference type="EMBL" id="AP023356">
    <property type="protein sequence ID" value="BCJ45420.1"/>
    <property type="molecule type" value="Genomic_DNA"/>
</dbReference>
<name>A0ABN6CK79_9ACTN</name>
<gene>
    <name evidence="4" type="ORF">Aiant_60770</name>
</gene>
<dbReference type="SMART" id="SM00460">
    <property type="entry name" value="TGc"/>
    <property type="match status" value="1"/>
</dbReference>
<feature type="region of interest" description="Disordered" evidence="1">
    <location>
        <begin position="301"/>
        <end position="328"/>
    </location>
</feature>
<dbReference type="RefSeq" id="WP_189335718.1">
    <property type="nucleotide sequence ID" value="NZ_AP023356.1"/>
</dbReference>
<dbReference type="InterPro" id="IPR021878">
    <property type="entry name" value="TgpA_N"/>
</dbReference>